<evidence type="ECO:0000313" key="4">
    <source>
        <dbReference type="Proteomes" id="UP000516361"/>
    </source>
</evidence>
<keyword evidence="4" id="KW-1185">Reference proteome</keyword>
<dbReference type="EMBL" id="AP018712">
    <property type="protein sequence ID" value="BBE31643.1"/>
    <property type="molecule type" value="Genomic_DNA"/>
</dbReference>
<protein>
    <recommendedName>
        <fullName evidence="2">Cell envelope-related transcriptional attenuator domain-containing protein</fullName>
    </recommendedName>
</protein>
<evidence type="ECO:0000256" key="1">
    <source>
        <dbReference type="ARBA" id="ARBA00006068"/>
    </source>
</evidence>
<comment type="similarity">
    <text evidence="1">Belongs to the LytR/CpsA/Psr (LCP) family.</text>
</comment>
<dbReference type="InterPro" id="IPR050922">
    <property type="entry name" value="LytR/CpsA/Psr_CW_biosynth"/>
</dbReference>
<gene>
    <name evidence="3" type="ORF">OSSY52_17840</name>
</gene>
<dbReference type="InterPro" id="IPR004474">
    <property type="entry name" value="LytR_CpsA_psr"/>
</dbReference>
<dbReference type="NCBIfam" id="TIGR00350">
    <property type="entry name" value="lytR_cpsA_psr"/>
    <property type="match status" value="1"/>
</dbReference>
<reference evidence="3 4" key="1">
    <citation type="submission" date="2018-06" db="EMBL/GenBank/DDBJ databases">
        <title>Genome sequencing of Oceanotoga sp. sy52.</title>
        <authorList>
            <person name="Mori K."/>
        </authorList>
    </citation>
    <scope>NUCLEOTIDE SEQUENCE [LARGE SCALE GENOMIC DNA]</scope>
    <source>
        <strain evidence="4">sy52</strain>
    </source>
</reference>
<evidence type="ECO:0000259" key="2">
    <source>
        <dbReference type="Pfam" id="PF03816"/>
    </source>
</evidence>
<dbReference type="PANTHER" id="PTHR33392">
    <property type="entry name" value="POLYISOPRENYL-TEICHOIC ACID--PEPTIDOGLYCAN TEICHOIC ACID TRANSFERASE TAGU"/>
    <property type="match status" value="1"/>
</dbReference>
<dbReference type="PANTHER" id="PTHR33392:SF6">
    <property type="entry name" value="POLYISOPRENYL-TEICHOIC ACID--PEPTIDOGLYCAN TEICHOIC ACID TRANSFERASE TAGU"/>
    <property type="match status" value="1"/>
</dbReference>
<name>A0A7G1G9K3_9BACT</name>
<dbReference type="AlphaFoldDB" id="A0A7G1G9K3"/>
<evidence type="ECO:0000313" key="3">
    <source>
        <dbReference type="EMBL" id="BBE31643.1"/>
    </source>
</evidence>
<accession>A0A7G1G9K3</accession>
<proteinExistence type="inferred from homology"/>
<dbReference type="KEGG" id="ocy:OSSY52_17840"/>
<dbReference type="Pfam" id="PF03816">
    <property type="entry name" value="LytR_cpsA_psr"/>
    <property type="match status" value="1"/>
</dbReference>
<dbReference type="InParanoid" id="A0A7G1G9K3"/>
<organism evidence="3 4">
    <name type="scientific">Tepiditoga spiralis</name>
    <dbReference type="NCBI Taxonomy" id="2108365"/>
    <lineage>
        <taxon>Bacteria</taxon>
        <taxon>Thermotogati</taxon>
        <taxon>Thermotogota</taxon>
        <taxon>Thermotogae</taxon>
        <taxon>Petrotogales</taxon>
        <taxon>Petrotogaceae</taxon>
        <taxon>Tepiditoga</taxon>
    </lineage>
</organism>
<dbReference type="Proteomes" id="UP000516361">
    <property type="component" value="Chromosome"/>
</dbReference>
<feature type="domain" description="Cell envelope-related transcriptional attenuator" evidence="2">
    <location>
        <begin position="13"/>
        <end position="157"/>
    </location>
</feature>
<dbReference type="Gene3D" id="3.40.630.190">
    <property type="entry name" value="LCP protein"/>
    <property type="match status" value="1"/>
</dbReference>
<dbReference type="FunCoup" id="A0A7G1G9K3">
    <property type="interactions" value="75"/>
</dbReference>
<sequence length="340" mass="40155">MGMDSNNTENISRTDTIILASVKKDKILLMPIPRDLLLNIKGKDRRINSIYELYGKEELLKTVSNLTNLKIDNYIIFNYSIFKDIGDILSPVSIYVEKDMIYDDFHQNLHIELKKGKNDLDGTKLLYYVRFRHDDFGDIGRIQRQKKALYALMNSIKKQGFQTLLKTLNTVLKNTINTFSFPDILKLYSSSKSANIEFIEFPYKLKDNYAVVDNSQLLKTQYYLKNFKKQENKLQKWIIFTKSYTNYNYSFYSFVFSKFNKSGYKIKTIDNKVDFFNNTKNYVFIKNIKVKDEILNDLKNSFNKDFIILNDKKKYFETINFLVKNHIDTINYDAVVILGE</sequence>